<keyword evidence="1" id="KW-0697">Rotamase</keyword>
<dbReference type="SUPFAM" id="SSF54534">
    <property type="entry name" value="FKBP-like"/>
    <property type="match status" value="1"/>
</dbReference>
<evidence type="ECO:0000313" key="5">
    <source>
        <dbReference type="EMBL" id="UJF33098.1"/>
    </source>
</evidence>
<dbReference type="SUPFAM" id="SSF109998">
    <property type="entry name" value="Triger factor/SurA peptide-binding domain-like"/>
    <property type="match status" value="1"/>
</dbReference>
<evidence type="ECO:0000259" key="4">
    <source>
        <dbReference type="PROSITE" id="PS50198"/>
    </source>
</evidence>
<dbReference type="Gene3D" id="1.10.4030.10">
    <property type="entry name" value="Porin chaperone SurA, peptide-binding domain"/>
    <property type="match status" value="1"/>
</dbReference>
<keyword evidence="6" id="KW-1185">Reference proteome</keyword>
<gene>
    <name evidence="5" type="ORF">L0M14_26685</name>
</gene>
<keyword evidence="2" id="KW-0812">Transmembrane</keyword>
<accession>A0ABY3SGD4</accession>
<keyword evidence="1 5" id="KW-0413">Isomerase</keyword>
<feature type="domain" description="PpiC" evidence="4">
    <location>
        <begin position="175"/>
        <end position="267"/>
    </location>
</feature>
<evidence type="ECO:0000259" key="3">
    <source>
        <dbReference type="PROSITE" id="PS50166"/>
    </source>
</evidence>
<organism evidence="5 6">
    <name type="scientific">Paenibacillus hexagrammi</name>
    <dbReference type="NCBI Taxonomy" id="2908839"/>
    <lineage>
        <taxon>Bacteria</taxon>
        <taxon>Bacillati</taxon>
        <taxon>Bacillota</taxon>
        <taxon>Bacilli</taxon>
        <taxon>Bacillales</taxon>
        <taxon>Paenibacillaceae</taxon>
        <taxon>Paenibacillus</taxon>
    </lineage>
</organism>
<dbReference type="InterPro" id="IPR001494">
    <property type="entry name" value="Importin-beta_N"/>
</dbReference>
<evidence type="ECO:0000313" key="6">
    <source>
        <dbReference type="Proteomes" id="UP001649230"/>
    </source>
</evidence>
<keyword evidence="2" id="KW-1133">Transmembrane helix</keyword>
<dbReference type="Pfam" id="PF13145">
    <property type="entry name" value="Rotamase_2"/>
    <property type="match status" value="1"/>
</dbReference>
<dbReference type="PROSITE" id="PS50198">
    <property type="entry name" value="PPIC_PPIASE_2"/>
    <property type="match status" value="1"/>
</dbReference>
<dbReference type="InterPro" id="IPR023058">
    <property type="entry name" value="PPIase_PpiC_CS"/>
</dbReference>
<dbReference type="EMBL" id="CP090978">
    <property type="protein sequence ID" value="UJF33098.1"/>
    <property type="molecule type" value="Genomic_DNA"/>
</dbReference>
<dbReference type="InterPro" id="IPR000297">
    <property type="entry name" value="PPIase_PpiC"/>
</dbReference>
<name>A0ABY3SGD4_9BACL</name>
<dbReference type="InterPro" id="IPR050245">
    <property type="entry name" value="PrsA_foldase"/>
</dbReference>
<dbReference type="RefSeq" id="WP_235119439.1">
    <property type="nucleotide sequence ID" value="NZ_CP090978.1"/>
</dbReference>
<dbReference type="PANTHER" id="PTHR47245">
    <property type="entry name" value="PEPTIDYLPROLYL ISOMERASE"/>
    <property type="match status" value="1"/>
</dbReference>
<dbReference type="PANTHER" id="PTHR47245:SF2">
    <property type="entry name" value="PEPTIDYL-PROLYL CIS-TRANS ISOMERASE HP_0175-RELATED"/>
    <property type="match status" value="1"/>
</dbReference>
<evidence type="ECO:0000256" key="2">
    <source>
        <dbReference type="SAM" id="Phobius"/>
    </source>
</evidence>
<dbReference type="Proteomes" id="UP001649230">
    <property type="component" value="Chromosome"/>
</dbReference>
<dbReference type="PROSITE" id="PS50166">
    <property type="entry name" value="IMPORTIN_B_NT"/>
    <property type="match status" value="1"/>
</dbReference>
<reference evidence="5 6" key="1">
    <citation type="journal article" date="2024" name="Int. J. Syst. Evol. Microbiol.">
        <title>Paenibacillus hexagrammi sp. nov., a novel bacterium isolated from the gut content of Hexagrammos agrammus.</title>
        <authorList>
            <person name="Jung H.K."/>
            <person name="Kim D.G."/>
            <person name="Zin H."/>
            <person name="Park J."/>
            <person name="Jung H."/>
            <person name="Kim Y.O."/>
            <person name="Kong H.J."/>
            <person name="Kim J.W."/>
            <person name="Kim Y.S."/>
        </authorList>
    </citation>
    <scope>NUCLEOTIDE SEQUENCE [LARGE SCALE GENOMIC DNA]</scope>
    <source>
        <strain evidence="5 6">YPD9-1</strain>
    </source>
</reference>
<feature type="transmembrane region" description="Helical" evidence="2">
    <location>
        <begin position="7"/>
        <end position="27"/>
    </location>
</feature>
<feature type="domain" description="Importin N-terminal" evidence="3">
    <location>
        <begin position="104"/>
        <end position="186"/>
    </location>
</feature>
<dbReference type="Gene3D" id="3.10.50.40">
    <property type="match status" value="1"/>
</dbReference>
<dbReference type="GO" id="GO:0016853">
    <property type="term" value="F:isomerase activity"/>
    <property type="evidence" value="ECO:0007669"/>
    <property type="project" value="UniProtKB-KW"/>
</dbReference>
<proteinExistence type="predicted"/>
<dbReference type="PROSITE" id="PS01096">
    <property type="entry name" value="PPIC_PPIASE_1"/>
    <property type="match status" value="1"/>
</dbReference>
<dbReference type="InterPro" id="IPR027304">
    <property type="entry name" value="Trigger_fact/SurA_dom_sf"/>
</dbReference>
<dbReference type="InterPro" id="IPR046357">
    <property type="entry name" value="PPIase_dom_sf"/>
</dbReference>
<sequence>MRDVKRLWGVIGLMAVCILVLTSLLIARSRNEPEPSHPTEQPQHIETDTERAVARIGSRTITIGELRTALEHQYGAELLGQMLDREAVRLEGIEAGIQVDNAEIERELKRMQQGYESEADFYKSMKEQLGMTQEDLRADVANKLLLEKIATKNVKVSDEEVDNYIKTHPEEFRQEVDLNILQIIVSTKDQANKVLAELAKGTSFAILARDRSIDDATNNSGGELGWVEDDDPFVPAPILEAAKSLKPGETSQPVRVDNGYAVVRLKDRKEASSPDFAFVRENVRMELALQEAPSLNELVDKLRSKWGANILDTQFQ</sequence>
<protein>
    <submittedName>
        <fullName evidence="5">Peptidyl-prolyl cis-trans isomerase</fullName>
    </submittedName>
</protein>
<keyword evidence="2" id="KW-0472">Membrane</keyword>
<evidence type="ECO:0000256" key="1">
    <source>
        <dbReference type="PROSITE-ProRule" id="PRU00278"/>
    </source>
</evidence>